<feature type="compositionally biased region" description="Basic and acidic residues" evidence="1">
    <location>
        <begin position="232"/>
        <end position="242"/>
    </location>
</feature>
<accession>A0A0C9TT60</accession>
<dbReference type="HOGENOM" id="CLU_007654_1_0_1"/>
<proteinExistence type="predicted"/>
<evidence type="ECO:0000313" key="2">
    <source>
        <dbReference type="EMBL" id="KIJ10411.1"/>
    </source>
</evidence>
<reference evidence="2 3" key="1">
    <citation type="submission" date="2014-06" db="EMBL/GenBank/DDBJ databases">
        <authorList>
            <consortium name="DOE Joint Genome Institute"/>
            <person name="Kuo A."/>
            <person name="Kohler A."/>
            <person name="Nagy L.G."/>
            <person name="Floudas D."/>
            <person name="Copeland A."/>
            <person name="Barry K.W."/>
            <person name="Cichocki N."/>
            <person name="Veneault-Fourrey C."/>
            <person name="LaButti K."/>
            <person name="Lindquist E.A."/>
            <person name="Lipzen A."/>
            <person name="Lundell T."/>
            <person name="Morin E."/>
            <person name="Murat C."/>
            <person name="Sun H."/>
            <person name="Tunlid A."/>
            <person name="Henrissat B."/>
            <person name="Grigoriev I.V."/>
            <person name="Hibbett D.S."/>
            <person name="Martin F."/>
            <person name="Nordberg H.P."/>
            <person name="Cantor M.N."/>
            <person name="Hua S.X."/>
        </authorList>
    </citation>
    <scope>NUCLEOTIDE SEQUENCE [LARGE SCALE GENOMIC DNA]</scope>
    <source>
        <strain evidence="2 3">ATCC 200175</strain>
    </source>
</reference>
<feature type="region of interest" description="Disordered" evidence="1">
    <location>
        <begin position="1"/>
        <end position="300"/>
    </location>
</feature>
<feature type="compositionally biased region" description="Acidic residues" evidence="1">
    <location>
        <begin position="243"/>
        <end position="253"/>
    </location>
</feature>
<feature type="compositionally biased region" description="Pro residues" evidence="1">
    <location>
        <begin position="120"/>
        <end position="142"/>
    </location>
</feature>
<feature type="compositionally biased region" description="Polar residues" evidence="1">
    <location>
        <begin position="278"/>
        <end position="300"/>
    </location>
</feature>
<evidence type="ECO:0000313" key="3">
    <source>
        <dbReference type="Proteomes" id="UP000053647"/>
    </source>
</evidence>
<feature type="compositionally biased region" description="Basic and acidic residues" evidence="1">
    <location>
        <begin position="187"/>
        <end position="196"/>
    </location>
</feature>
<feature type="compositionally biased region" description="Basic and acidic residues" evidence="1">
    <location>
        <begin position="162"/>
        <end position="178"/>
    </location>
</feature>
<dbReference type="AlphaFoldDB" id="A0A0C9TT60"/>
<dbReference type="Proteomes" id="UP000053647">
    <property type="component" value="Unassembled WGS sequence"/>
</dbReference>
<feature type="compositionally biased region" description="Basic and acidic residues" evidence="1">
    <location>
        <begin position="40"/>
        <end position="69"/>
    </location>
</feature>
<organism evidence="2 3">
    <name type="scientific">Paxillus involutus ATCC 200175</name>
    <dbReference type="NCBI Taxonomy" id="664439"/>
    <lineage>
        <taxon>Eukaryota</taxon>
        <taxon>Fungi</taxon>
        <taxon>Dikarya</taxon>
        <taxon>Basidiomycota</taxon>
        <taxon>Agaricomycotina</taxon>
        <taxon>Agaricomycetes</taxon>
        <taxon>Agaricomycetidae</taxon>
        <taxon>Boletales</taxon>
        <taxon>Paxilineae</taxon>
        <taxon>Paxillaceae</taxon>
        <taxon>Paxillus</taxon>
    </lineage>
</organism>
<evidence type="ECO:0000256" key="1">
    <source>
        <dbReference type="SAM" id="MobiDB-lite"/>
    </source>
</evidence>
<keyword evidence="3" id="KW-1185">Reference proteome</keyword>
<gene>
    <name evidence="2" type="ORF">PAXINDRAFT_16566</name>
</gene>
<name>A0A0C9TT60_PAXIN</name>
<feature type="compositionally biased region" description="Acidic residues" evidence="1">
    <location>
        <begin position="102"/>
        <end position="116"/>
    </location>
</feature>
<protein>
    <submittedName>
        <fullName evidence="2">Uncharacterized protein</fullName>
    </submittedName>
</protein>
<dbReference type="EMBL" id="KN819406">
    <property type="protein sequence ID" value="KIJ10411.1"/>
    <property type="molecule type" value="Genomic_DNA"/>
</dbReference>
<reference evidence="3" key="2">
    <citation type="submission" date="2015-01" db="EMBL/GenBank/DDBJ databases">
        <title>Evolutionary Origins and Diversification of the Mycorrhizal Mutualists.</title>
        <authorList>
            <consortium name="DOE Joint Genome Institute"/>
            <consortium name="Mycorrhizal Genomics Consortium"/>
            <person name="Kohler A."/>
            <person name="Kuo A."/>
            <person name="Nagy L.G."/>
            <person name="Floudas D."/>
            <person name="Copeland A."/>
            <person name="Barry K.W."/>
            <person name="Cichocki N."/>
            <person name="Veneault-Fourrey C."/>
            <person name="LaButti K."/>
            <person name="Lindquist E.A."/>
            <person name="Lipzen A."/>
            <person name="Lundell T."/>
            <person name="Morin E."/>
            <person name="Murat C."/>
            <person name="Riley R."/>
            <person name="Ohm R."/>
            <person name="Sun H."/>
            <person name="Tunlid A."/>
            <person name="Henrissat B."/>
            <person name="Grigoriev I.V."/>
            <person name="Hibbett D.S."/>
            <person name="Martin F."/>
        </authorList>
    </citation>
    <scope>NUCLEOTIDE SEQUENCE [LARGE SCALE GENOMIC DNA]</scope>
    <source>
        <strain evidence="3">ATCC 200175</strain>
    </source>
</reference>
<sequence>MPLKGEKTSQQSSRHADKAATHLEVPTDESTTTPPVWTPPDEKSSREGRGMAMSHREVAGARDSVEGRNNEWYTPYRVNDERSRKGAVGGDDEAEGHRQIDRDDEEGQENREEDEHDSPAPAPPPSPPPLSNHTAPPAPSPNCPERQDDDSPMELSKTAARRRADAVHDPGGKTDSTDSKPPSPNDVKTDDHDDQPMPRGPVGTPDGDLRCPNGPTEPPDEEKGARTGNSEMKVDKMVKTVEEVETEESSQDDEQTKSKEVEGEAGDQNGKDDCQPDGRTNGTGDATNSVKASSGTVGQT</sequence>